<sequence>MNKRPWFASALLATALIASGCGAEENDEAFDMTNPNESYNKISYGFGDRNNENFSYTSKSGNEYDNNVTNRVGYVRYNKDQVANDESENRYAVMDREQASDLVSRMLLRTKGFEDVATVVTDAEVLVGYKYEGNQNKNYAADIAKKTAQSVLPRYYEVYVSDTEETFDDLEALSTKNLQQKTYRDDVESVVKKMKKSPQGEDTYNDETRSFKDKRDVADDEEMRTDEMKNEKLNMQ</sequence>
<dbReference type="OrthoDB" id="2691390at2"/>
<organism evidence="3 4">
    <name type="scientific">Pontibacillus halophilus JSM 076056 = DSM 19796</name>
    <dbReference type="NCBI Taxonomy" id="1385510"/>
    <lineage>
        <taxon>Bacteria</taxon>
        <taxon>Bacillati</taxon>
        <taxon>Bacillota</taxon>
        <taxon>Bacilli</taxon>
        <taxon>Bacillales</taxon>
        <taxon>Bacillaceae</taxon>
        <taxon>Pontibacillus</taxon>
    </lineage>
</organism>
<reference evidence="3 4" key="1">
    <citation type="submission" date="2013-08" db="EMBL/GenBank/DDBJ databases">
        <authorList>
            <person name="Huang J."/>
            <person name="Wang G."/>
        </authorList>
    </citation>
    <scope>NUCLEOTIDE SEQUENCE [LARGE SCALE GENOMIC DNA]</scope>
    <source>
        <strain evidence="3 4">JSM 076056</strain>
    </source>
</reference>
<comment type="caution">
    <text evidence="3">The sequence shown here is derived from an EMBL/GenBank/DDBJ whole genome shotgun (WGS) entry which is preliminary data.</text>
</comment>
<dbReference type="InterPro" id="IPR019076">
    <property type="entry name" value="Spore_lipoprot_YhcN/YlaJ-like"/>
</dbReference>
<proteinExistence type="predicted"/>
<evidence type="ECO:0000256" key="2">
    <source>
        <dbReference type="SAM" id="SignalP"/>
    </source>
</evidence>
<gene>
    <name evidence="3" type="ORF">N781_07700</name>
</gene>
<protein>
    <recommendedName>
        <fullName evidence="5">Sporulation protein</fullName>
    </recommendedName>
</protein>
<dbReference type="EMBL" id="AVPE01000021">
    <property type="protein sequence ID" value="KGX89638.1"/>
    <property type="molecule type" value="Genomic_DNA"/>
</dbReference>
<feature type="compositionally biased region" description="Basic and acidic residues" evidence="1">
    <location>
        <begin position="225"/>
        <end position="236"/>
    </location>
</feature>
<keyword evidence="2" id="KW-0732">Signal</keyword>
<dbReference type="STRING" id="1385510.GCA_000425205_03126"/>
<evidence type="ECO:0000313" key="4">
    <source>
        <dbReference type="Proteomes" id="UP000030528"/>
    </source>
</evidence>
<accession>A0A0A5GEJ5</accession>
<feature type="chain" id="PRO_5002010600" description="Sporulation protein" evidence="2">
    <location>
        <begin position="24"/>
        <end position="236"/>
    </location>
</feature>
<evidence type="ECO:0000313" key="3">
    <source>
        <dbReference type="EMBL" id="KGX89638.1"/>
    </source>
</evidence>
<dbReference type="Proteomes" id="UP000030528">
    <property type="component" value="Unassembled WGS sequence"/>
</dbReference>
<dbReference type="RefSeq" id="WP_051240033.1">
    <property type="nucleotide sequence ID" value="NZ_AULI01000016.1"/>
</dbReference>
<feature type="compositionally biased region" description="Basic and acidic residues" evidence="1">
    <location>
        <begin position="206"/>
        <end position="217"/>
    </location>
</feature>
<dbReference type="AlphaFoldDB" id="A0A0A5GEJ5"/>
<feature type="signal peptide" evidence="2">
    <location>
        <begin position="1"/>
        <end position="23"/>
    </location>
</feature>
<evidence type="ECO:0000256" key="1">
    <source>
        <dbReference type="SAM" id="MobiDB-lite"/>
    </source>
</evidence>
<keyword evidence="4" id="KW-1185">Reference proteome</keyword>
<dbReference type="Pfam" id="PF09580">
    <property type="entry name" value="Spore_YhcN_YlaJ"/>
    <property type="match status" value="1"/>
</dbReference>
<name>A0A0A5GEJ5_9BACI</name>
<evidence type="ECO:0008006" key="5">
    <source>
        <dbReference type="Google" id="ProtNLM"/>
    </source>
</evidence>
<dbReference type="eggNOG" id="ENOG5030JWB">
    <property type="taxonomic scope" value="Bacteria"/>
</dbReference>
<dbReference type="PROSITE" id="PS51257">
    <property type="entry name" value="PROKAR_LIPOPROTEIN"/>
    <property type="match status" value="1"/>
</dbReference>
<feature type="region of interest" description="Disordered" evidence="1">
    <location>
        <begin position="192"/>
        <end position="236"/>
    </location>
</feature>